<dbReference type="GO" id="GO:0015074">
    <property type="term" value="P:DNA integration"/>
    <property type="evidence" value="ECO:0007669"/>
    <property type="project" value="InterPro"/>
</dbReference>
<evidence type="ECO:0000313" key="3">
    <source>
        <dbReference type="EMBL" id="SEJ32311.1"/>
    </source>
</evidence>
<dbReference type="AlphaFoldDB" id="A0A1H6XTF0"/>
<dbReference type="GO" id="GO:0003677">
    <property type="term" value="F:DNA binding"/>
    <property type="evidence" value="ECO:0007669"/>
    <property type="project" value="UniProtKB-KW"/>
</dbReference>
<gene>
    <name evidence="3" type="ORF">SAMN04244579_03927</name>
</gene>
<dbReference type="Pfam" id="PF13495">
    <property type="entry name" value="Phage_int_SAM_4"/>
    <property type="match status" value="1"/>
</dbReference>
<feature type="domain" description="Integrase SAM-like N-terminal" evidence="2">
    <location>
        <begin position="10"/>
        <end position="74"/>
    </location>
</feature>
<dbReference type="InterPro" id="IPR010998">
    <property type="entry name" value="Integrase_recombinase_N"/>
</dbReference>
<name>A0A1H6XTF0_9GAMM</name>
<evidence type="ECO:0000313" key="4">
    <source>
        <dbReference type="Proteomes" id="UP000199005"/>
    </source>
</evidence>
<organism evidence="3 4">
    <name type="scientific">Azotobacter beijerinckii</name>
    <dbReference type="NCBI Taxonomy" id="170623"/>
    <lineage>
        <taxon>Bacteria</taxon>
        <taxon>Pseudomonadati</taxon>
        <taxon>Pseudomonadota</taxon>
        <taxon>Gammaproteobacteria</taxon>
        <taxon>Pseudomonadales</taxon>
        <taxon>Pseudomonadaceae</taxon>
        <taxon>Azotobacter</taxon>
    </lineage>
</organism>
<reference evidence="3 4" key="1">
    <citation type="submission" date="2016-10" db="EMBL/GenBank/DDBJ databases">
        <authorList>
            <person name="de Groot N.N."/>
        </authorList>
    </citation>
    <scope>NUCLEOTIDE SEQUENCE [LARGE SCALE GENOMIC DNA]</scope>
    <source>
        <strain evidence="3 4">DSM 1041</strain>
    </source>
</reference>
<sequence length="77" mass="8861">MDGEPKLPGRVREQIRIRHYSIRTETAYIKWVRDFIRYHNVRHPAEMGAPEVGRCLSHLAVDLNVSAPTQNRAPAVL</sequence>
<accession>A0A1H6XTF0</accession>
<evidence type="ECO:0000259" key="2">
    <source>
        <dbReference type="Pfam" id="PF13495"/>
    </source>
</evidence>
<dbReference type="STRING" id="170623.SAMN04244579_03927"/>
<dbReference type="Gene3D" id="1.10.150.130">
    <property type="match status" value="1"/>
</dbReference>
<proteinExistence type="predicted"/>
<dbReference type="InterPro" id="IPR004107">
    <property type="entry name" value="Integrase_SAM-like_N"/>
</dbReference>
<protein>
    <submittedName>
        <fullName evidence="3">Phage integrase, N-terminal SAM-like domain</fullName>
    </submittedName>
</protein>
<dbReference type="Proteomes" id="UP000199005">
    <property type="component" value="Unassembled WGS sequence"/>
</dbReference>
<dbReference type="RefSeq" id="WP_090902237.1">
    <property type="nucleotide sequence ID" value="NZ_FNYO01000071.1"/>
</dbReference>
<evidence type="ECO:0000256" key="1">
    <source>
        <dbReference type="ARBA" id="ARBA00023125"/>
    </source>
</evidence>
<keyword evidence="1" id="KW-0238">DNA-binding</keyword>
<dbReference type="EMBL" id="FNYO01000071">
    <property type="protein sequence ID" value="SEJ32311.1"/>
    <property type="molecule type" value="Genomic_DNA"/>
</dbReference>